<dbReference type="EMBL" id="DXBJ01000008">
    <property type="protein sequence ID" value="HIZ57169.1"/>
    <property type="molecule type" value="Genomic_DNA"/>
</dbReference>
<dbReference type="Proteomes" id="UP000824065">
    <property type="component" value="Unassembled WGS sequence"/>
</dbReference>
<feature type="transmembrane region" description="Helical" evidence="2">
    <location>
        <begin position="106"/>
        <end position="129"/>
    </location>
</feature>
<reference evidence="3" key="1">
    <citation type="journal article" date="2021" name="PeerJ">
        <title>Extensive microbial diversity within the chicken gut microbiome revealed by metagenomics and culture.</title>
        <authorList>
            <person name="Gilroy R."/>
            <person name="Ravi A."/>
            <person name="Getino M."/>
            <person name="Pursley I."/>
            <person name="Horton D.L."/>
            <person name="Alikhan N.F."/>
            <person name="Baker D."/>
            <person name="Gharbi K."/>
            <person name="Hall N."/>
            <person name="Watson M."/>
            <person name="Adriaenssens E.M."/>
            <person name="Foster-Nyarko E."/>
            <person name="Jarju S."/>
            <person name="Secka A."/>
            <person name="Antonio M."/>
            <person name="Oren A."/>
            <person name="Chaudhuri R.R."/>
            <person name="La Ragione R."/>
            <person name="Hildebrand F."/>
            <person name="Pallen M.J."/>
        </authorList>
    </citation>
    <scope>NUCLEOTIDE SEQUENCE</scope>
    <source>
        <strain evidence="3">ChiBcec16-3735</strain>
    </source>
</reference>
<feature type="transmembrane region" description="Helical" evidence="2">
    <location>
        <begin position="46"/>
        <end position="67"/>
    </location>
</feature>
<evidence type="ECO:0000256" key="1">
    <source>
        <dbReference type="SAM" id="MobiDB-lite"/>
    </source>
</evidence>
<sequence length="348" mass="37832">MTDMNNDKKTAGAAPGPQAAPPAPPKTDPKRPAAAPPKEEKPVRRVGSITLGLCLIAVGVCFLLYYFAPGFNWLLVAKVGAPLALVALGVEVIWCAAHPGRWKYDFLAVFGCLVLMGGAFCLTLLPLFWEQVSPERRIQTESLKDEYEQALYGSLQDTKIQLFSVHTYMDTGYGVQPQSLAELNQPGVFLSLGIDLYGPYDRTADFAKDCALLRDAVKQVAAQWGPMPEKIEFEWVNAEETVKMSISLRDAVQMNWTAEQMAEQVYCWLDEDSSHSGSAYSGLDRTDSEENAAPEAPSAPESPEAPEAPEAPAPSDVVQATPAAADVPEAPEVVSARPVMPVIQFRMD</sequence>
<evidence type="ECO:0000256" key="2">
    <source>
        <dbReference type="SAM" id="Phobius"/>
    </source>
</evidence>
<proteinExistence type="predicted"/>
<feature type="compositionally biased region" description="Basic and acidic residues" evidence="1">
    <location>
        <begin position="1"/>
        <end position="10"/>
    </location>
</feature>
<keyword evidence="2" id="KW-1133">Transmembrane helix</keyword>
<name>A0A9D2FDK6_9FIRM</name>
<feature type="compositionally biased region" description="Basic and acidic residues" evidence="1">
    <location>
        <begin position="27"/>
        <end position="41"/>
    </location>
</feature>
<organism evidence="3 4">
    <name type="scientific">Candidatus Faecalibacterium gallistercoris</name>
    <dbReference type="NCBI Taxonomy" id="2838579"/>
    <lineage>
        <taxon>Bacteria</taxon>
        <taxon>Bacillati</taxon>
        <taxon>Bacillota</taxon>
        <taxon>Clostridia</taxon>
        <taxon>Eubacteriales</taxon>
        <taxon>Oscillospiraceae</taxon>
        <taxon>Faecalibacterium</taxon>
    </lineage>
</organism>
<evidence type="ECO:0000313" key="4">
    <source>
        <dbReference type="Proteomes" id="UP000824065"/>
    </source>
</evidence>
<feature type="compositionally biased region" description="Low complexity" evidence="1">
    <location>
        <begin position="308"/>
        <end position="335"/>
    </location>
</feature>
<gene>
    <name evidence="3" type="ORF">H9725_01055</name>
</gene>
<feature type="region of interest" description="Disordered" evidence="1">
    <location>
        <begin position="277"/>
        <end position="335"/>
    </location>
</feature>
<feature type="region of interest" description="Disordered" evidence="1">
    <location>
        <begin position="1"/>
        <end position="41"/>
    </location>
</feature>
<keyword evidence="2" id="KW-0812">Transmembrane</keyword>
<accession>A0A9D2FDK6</accession>
<feature type="compositionally biased region" description="Low complexity" evidence="1">
    <location>
        <begin position="293"/>
        <end position="302"/>
    </location>
</feature>
<reference evidence="3" key="2">
    <citation type="submission" date="2021-04" db="EMBL/GenBank/DDBJ databases">
        <authorList>
            <person name="Gilroy R."/>
        </authorList>
    </citation>
    <scope>NUCLEOTIDE SEQUENCE</scope>
    <source>
        <strain evidence="3">ChiBcec16-3735</strain>
    </source>
</reference>
<evidence type="ECO:0000313" key="3">
    <source>
        <dbReference type="EMBL" id="HIZ57169.1"/>
    </source>
</evidence>
<comment type="caution">
    <text evidence="3">The sequence shown here is derived from an EMBL/GenBank/DDBJ whole genome shotgun (WGS) entry which is preliminary data.</text>
</comment>
<keyword evidence="2" id="KW-0472">Membrane</keyword>
<feature type="transmembrane region" description="Helical" evidence="2">
    <location>
        <begin position="73"/>
        <end position="94"/>
    </location>
</feature>
<protein>
    <submittedName>
        <fullName evidence="3">Uncharacterized protein</fullName>
    </submittedName>
</protein>
<dbReference type="AlphaFoldDB" id="A0A9D2FDK6"/>